<evidence type="ECO:0000313" key="2">
    <source>
        <dbReference type="Proteomes" id="UP000070427"/>
    </source>
</evidence>
<reference evidence="1 2" key="1">
    <citation type="submission" date="2015-12" db="EMBL/GenBank/DDBJ databases">
        <title>Draft genome sequnece of Fervidicola ferrireducens strain Y170.</title>
        <authorList>
            <person name="Patel B.K."/>
        </authorList>
    </citation>
    <scope>NUCLEOTIDE SEQUENCE [LARGE SCALE GENOMIC DNA]</scope>
    <source>
        <strain evidence="1 2">Y170</strain>
    </source>
</reference>
<evidence type="ECO:0000313" key="1">
    <source>
        <dbReference type="EMBL" id="KXG74016.1"/>
    </source>
</evidence>
<dbReference type="AlphaFoldDB" id="A0A140L0E1"/>
<keyword evidence="2" id="KW-1185">Reference proteome</keyword>
<comment type="caution">
    <text evidence="1">The sequence shown here is derived from an EMBL/GenBank/DDBJ whole genome shotgun (WGS) entry which is preliminary data.</text>
</comment>
<dbReference type="Proteomes" id="UP000070427">
    <property type="component" value="Unassembled WGS sequence"/>
</dbReference>
<proteinExistence type="predicted"/>
<organism evidence="1 2">
    <name type="scientific">Fervidicola ferrireducens</name>
    <dbReference type="NCBI Taxonomy" id="520764"/>
    <lineage>
        <taxon>Bacteria</taxon>
        <taxon>Bacillati</taxon>
        <taxon>Bacillota</taxon>
        <taxon>Clostridia</taxon>
        <taxon>Thermosediminibacterales</taxon>
        <taxon>Thermosediminibacteraceae</taxon>
        <taxon>Fervidicola</taxon>
    </lineage>
</organism>
<name>A0A140L0E1_9FIRM</name>
<dbReference type="InParanoid" id="A0A140L0E1"/>
<accession>A0A140L0E1</accession>
<dbReference type="EMBL" id="LOED01000061">
    <property type="protein sequence ID" value="KXG74016.1"/>
    <property type="molecule type" value="Genomic_DNA"/>
</dbReference>
<gene>
    <name evidence="1" type="ORF">AN618_24210</name>
</gene>
<sequence length="50" mass="6045">METVYILNLIRPLELIFLELYDQGTIVFTGKKVRLRAYRKYYDQLVMGIF</sequence>
<protein>
    <submittedName>
        <fullName evidence="1">Uncharacterized protein</fullName>
    </submittedName>
</protein>